<name>A0ABD5W5W1_9EURY</name>
<dbReference type="Pfam" id="PF13561">
    <property type="entry name" value="adh_short_C2"/>
    <property type="match status" value="1"/>
</dbReference>
<protein>
    <submittedName>
        <fullName evidence="3">SDR family NAD(P)-dependent oxidoreductase</fullName>
        <ecNumber evidence="3">1.1.1.-</ecNumber>
    </submittedName>
</protein>
<evidence type="ECO:0000256" key="1">
    <source>
        <dbReference type="ARBA" id="ARBA00006484"/>
    </source>
</evidence>
<dbReference type="CDD" id="cd05233">
    <property type="entry name" value="SDR_c"/>
    <property type="match status" value="1"/>
</dbReference>
<dbReference type="GeneID" id="81127105"/>
<dbReference type="RefSeq" id="WP_284033480.1">
    <property type="nucleotide sequence ID" value="NZ_CP126155.1"/>
</dbReference>
<evidence type="ECO:0000313" key="4">
    <source>
        <dbReference type="Proteomes" id="UP001596461"/>
    </source>
</evidence>
<dbReference type="GO" id="GO:0016616">
    <property type="term" value="F:oxidoreductase activity, acting on the CH-OH group of donors, NAD or NADP as acceptor"/>
    <property type="evidence" value="ECO:0007669"/>
    <property type="project" value="UniProtKB-ARBA"/>
</dbReference>
<evidence type="ECO:0000259" key="2">
    <source>
        <dbReference type="SMART" id="SM00822"/>
    </source>
</evidence>
<keyword evidence="3" id="KW-0560">Oxidoreductase</keyword>
<dbReference type="InterPro" id="IPR036291">
    <property type="entry name" value="NAD(P)-bd_dom_sf"/>
</dbReference>
<reference evidence="3 4" key="1">
    <citation type="journal article" date="2019" name="Int. J. Syst. Evol. Microbiol.">
        <title>The Global Catalogue of Microorganisms (GCM) 10K type strain sequencing project: providing services to taxonomists for standard genome sequencing and annotation.</title>
        <authorList>
            <consortium name="The Broad Institute Genomics Platform"/>
            <consortium name="The Broad Institute Genome Sequencing Center for Infectious Disease"/>
            <person name="Wu L."/>
            <person name="Ma J."/>
        </authorList>
    </citation>
    <scope>NUCLEOTIDE SEQUENCE [LARGE SCALE GENOMIC DNA]</scope>
    <source>
        <strain evidence="3 4">DT31</strain>
    </source>
</reference>
<dbReference type="Gene3D" id="3.40.50.720">
    <property type="entry name" value="NAD(P)-binding Rossmann-like Domain"/>
    <property type="match status" value="1"/>
</dbReference>
<comment type="caution">
    <text evidence="3">The sequence shown here is derived from an EMBL/GenBank/DDBJ whole genome shotgun (WGS) entry which is preliminary data.</text>
</comment>
<dbReference type="PANTHER" id="PTHR42760:SF40">
    <property type="entry name" value="3-OXOACYL-[ACYL-CARRIER-PROTEIN] REDUCTASE, CHLOROPLASTIC"/>
    <property type="match status" value="1"/>
</dbReference>
<gene>
    <name evidence="3" type="ORF">ACFQL9_03520</name>
</gene>
<feature type="domain" description="Ketoreductase" evidence="2">
    <location>
        <begin position="2"/>
        <end position="178"/>
    </location>
</feature>
<dbReference type="AlphaFoldDB" id="A0ABD5W5W1"/>
<accession>A0ABD5W5W1</accession>
<proteinExistence type="inferred from homology"/>
<comment type="similarity">
    <text evidence="1">Belongs to the short-chain dehydrogenases/reductases (SDR) family.</text>
</comment>
<dbReference type="SUPFAM" id="SSF51735">
    <property type="entry name" value="NAD(P)-binding Rossmann-fold domains"/>
    <property type="match status" value="1"/>
</dbReference>
<dbReference type="InterPro" id="IPR020904">
    <property type="entry name" value="Sc_DH/Rdtase_CS"/>
</dbReference>
<dbReference type="EMBL" id="JBHTAH010000002">
    <property type="protein sequence ID" value="MFC7068699.1"/>
    <property type="molecule type" value="Genomic_DNA"/>
</dbReference>
<evidence type="ECO:0000313" key="3">
    <source>
        <dbReference type="EMBL" id="MFC7068699.1"/>
    </source>
</evidence>
<dbReference type="PRINTS" id="PR00080">
    <property type="entry name" value="SDRFAMILY"/>
</dbReference>
<dbReference type="SMART" id="SM00822">
    <property type="entry name" value="PKS_KR"/>
    <property type="match status" value="1"/>
</dbReference>
<dbReference type="EC" id="1.1.1.-" evidence="3"/>
<sequence length="244" mass="25260">MTDVVVTGGTGGIGRAVVERYAEADVVCSYHSDAARAEELVDATDSPDARTVALELDVTDTESVDRFAEEAVAVLDGVDAVVHTVGVVDPALLADATDEQFAGVVDTNLVGSARVARAFLPALRESAGSLVVLSSVGGTAGTVDTSYAASKAGLHGFVRALAREVGPDGVRVNALAPGPVDTSMNDDVVAYLESTDFRGHEGIDTHLPEYSCSPADVARSVAYLVDSEFTHGEVHSVNGGMHFR</sequence>
<dbReference type="InterPro" id="IPR057326">
    <property type="entry name" value="KR_dom"/>
</dbReference>
<dbReference type="PROSITE" id="PS00061">
    <property type="entry name" value="ADH_SHORT"/>
    <property type="match status" value="1"/>
</dbReference>
<keyword evidence="4" id="KW-1185">Reference proteome</keyword>
<organism evidence="3 4">
    <name type="scientific">Halobaculum lipolyticum</name>
    <dbReference type="NCBI Taxonomy" id="3032001"/>
    <lineage>
        <taxon>Archaea</taxon>
        <taxon>Methanobacteriati</taxon>
        <taxon>Methanobacteriota</taxon>
        <taxon>Stenosarchaea group</taxon>
        <taxon>Halobacteria</taxon>
        <taxon>Halobacteriales</taxon>
        <taxon>Haloferacaceae</taxon>
        <taxon>Halobaculum</taxon>
    </lineage>
</organism>
<dbReference type="InterPro" id="IPR002347">
    <property type="entry name" value="SDR_fam"/>
</dbReference>
<dbReference type="Proteomes" id="UP001596461">
    <property type="component" value="Unassembled WGS sequence"/>
</dbReference>
<dbReference type="PANTHER" id="PTHR42760">
    <property type="entry name" value="SHORT-CHAIN DEHYDROGENASES/REDUCTASES FAMILY MEMBER"/>
    <property type="match status" value="1"/>
</dbReference>
<dbReference type="PRINTS" id="PR00081">
    <property type="entry name" value="GDHRDH"/>
</dbReference>